<comment type="caution">
    <text evidence="1">The sequence shown here is derived from an EMBL/GenBank/DDBJ whole genome shotgun (WGS) entry which is preliminary data.</text>
</comment>
<sequence length="342" mass="36279">MVAITPAFVLASLAATAFAGRDRPLRLRHEKAARSLHARNSAFTLVQNYTGSDFLDTSKWSYFTGTDPTNGMVNYLSLKEAKAAGLVKVGSNNQTTISVESGNLPSGQNRKSVRISANEKWGKGLIIADFAQMPYGCGVWPAFWTVGANWPDDGEIDIIEGVNKMANNQLTLHTGSSGTSCTTDTNPGLINGVPAFLGNVLGTTCASSDGNNAGCSFSDPDPTSFGPGFNSVGGRVITVVRDDMGIRMWSWRRSDVPADILAGKPNPDLWSSATAYWSSVTCNFDEHFADQTIVLNTDVAGGWTTSNLPGSGCGTDVNSIVANGSNFENGSWVVNSISVWSL</sequence>
<dbReference type="EMBL" id="MU273509">
    <property type="protein sequence ID" value="KAI0033916.1"/>
    <property type="molecule type" value="Genomic_DNA"/>
</dbReference>
<organism evidence="1 2">
    <name type="scientific">Vararia minispora EC-137</name>
    <dbReference type="NCBI Taxonomy" id="1314806"/>
    <lineage>
        <taxon>Eukaryota</taxon>
        <taxon>Fungi</taxon>
        <taxon>Dikarya</taxon>
        <taxon>Basidiomycota</taxon>
        <taxon>Agaricomycotina</taxon>
        <taxon>Agaricomycetes</taxon>
        <taxon>Russulales</taxon>
        <taxon>Lachnocladiaceae</taxon>
        <taxon>Vararia</taxon>
    </lineage>
</organism>
<dbReference type="Proteomes" id="UP000814128">
    <property type="component" value="Unassembled WGS sequence"/>
</dbReference>
<proteinExistence type="predicted"/>
<gene>
    <name evidence="1" type="ORF">K488DRAFT_69502</name>
</gene>
<evidence type="ECO:0000313" key="2">
    <source>
        <dbReference type="Proteomes" id="UP000814128"/>
    </source>
</evidence>
<name>A0ACB8QR66_9AGAM</name>
<evidence type="ECO:0000313" key="1">
    <source>
        <dbReference type="EMBL" id="KAI0033916.1"/>
    </source>
</evidence>
<accession>A0ACB8QR66</accession>
<keyword evidence="2" id="KW-1185">Reference proteome</keyword>
<protein>
    <submittedName>
        <fullName evidence="1">Concanavalin A-like lectin/glucanase domain-containing protein</fullName>
    </submittedName>
</protein>
<reference evidence="1" key="2">
    <citation type="journal article" date="2022" name="New Phytol.">
        <title>Evolutionary transition to the ectomycorrhizal habit in the genomes of a hyperdiverse lineage of mushroom-forming fungi.</title>
        <authorList>
            <person name="Looney B."/>
            <person name="Miyauchi S."/>
            <person name="Morin E."/>
            <person name="Drula E."/>
            <person name="Courty P.E."/>
            <person name="Kohler A."/>
            <person name="Kuo A."/>
            <person name="LaButti K."/>
            <person name="Pangilinan J."/>
            <person name="Lipzen A."/>
            <person name="Riley R."/>
            <person name="Andreopoulos W."/>
            <person name="He G."/>
            <person name="Johnson J."/>
            <person name="Nolan M."/>
            <person name="Tritt A."/>
            <person name="Barry K.W."/>
            <person name="Grigoriev I.V."/>
            <person name="Nagy L.G."/>
            <person name="Hibbett D."/>
            <person name="Henrissat B."/>
            <person name="Matheny P.B."/>
            <person name="Labbe J."/>
            <person name="Martin F.M."/>
        </authorList>
    </citation>
    <scope>NUCLEOTIDE SEQUENCE</scope>
    <source>
        <strain evidence="1">EC-137</strain>
    </source>
</reference>
<reference evidence="1" key="1">
    <citation type="submission" date="2021-02" db="EMBL/GenBank/DDBJ databases">
        <authorList>
            <consortium name="DOE Joint Genome Institute"/>
            <person name="Ahrendt S."/>
            <person name="Looney B.P."/>
            <person name="Miyauchi S."/>
            <person name="Morin E."/>
            <person name="Drula E."/>
            <person name="Courty P.E."/>
            <person name="Chicoki N."/>
            <person name="Fauchery L."/>
            <person name="Kohler A."/>
            <person name="Kuo A."/>
            <person name="Labutti K."/>
            <person name="Pangilinan J."/>
            <person name="Lipzen A."/>
            <person name="Riley R."/>
            <person name="Andreopoulos W."/>
            <person name="He G."/>
            <person name="Johnson J."/>
            <person name="Barry K.W."/>
            <person name="Grigoriev I.V."/>
            <person name="Nagy L."/>
            <person name="Hibbett D."/>
            <person name="Henrissat B."/>
            <person name="Matheny P.B."/>
            <person name="Labbe J."/>
            <person name="Martin F."/>
        </authorList>
    </citation>
    <scope>NUCLEOTIDE SEQUENCE</scope>
    <source>
        <strain evidence="1">EC-137</strain>
    </source>
</reference>